<evidence type="ECO:0000313" key="2">
    <source>
        <dbReference type="Proteomes" id="UP000537729"/>
    </source>
</evidence>
<dbReference type="Proteomes" id="UP000537729">
    <property type="component" value="Unassembled WGS sequence"/>
</dbReference>
<accession>A0A7Y1ACW9</accession>
<sequence>MACGAAVVADADHTGALNPRSLDRHLYKARNLVVRFLLKLKQFRRIATRHDRQARNYPSMLSLVSPVIWLA</sequence>
<protein>
    <submittedName>
        <fullName evidence="1">Transposase</fullName>
    </submittedName>
</protein>
<proteinExistence type="predicted"/>
<gene>
    <name evidence="1" type="ORF">HBO38_34535</name>
</gene>
<organism evidence="1 2">
    <name type="scientific">Pseudomonas veronii</name>
    <dbReference type="NCBI Taxonomy" id="76761"/>
    <lineage>
        <taxon>Bacteria</taxon>
        <taxon>Pseudomonadati</taxon>
        <taxon>Pseudomonadota</taxon>
        <taxon>Gammaproteobacteria</taxon>
        <taxon>Pseudomonadales</taxon>
        <taxon>Pseudomonadaceae</taxon>
        <taxon>Pseudomonas</taxon>
    </lineage>
</organism>
<reference evidence="1 2" key="1">
    <citation type="journal article" date="2020" name="Front. Microbiol.">
        <title>Genetic Organization of the aprX-lipA2 Operon Affects the Proteolytic Potential of Pseudomonas Species in Milk.</title>
        <authorList>
            <person name="Maier C."/>
            <person name="Huptas C."/>
            <person name="von Neubeck M."/>
            <person name="Scherer S."/>
            <person name="Wenning M."/>
            <person name="Lucking G."/>
        </authorList>
    </citation>
    <scope>NUCLEOTIDE SEQUENCE [LARGE SCALE GENOMIC DNA]</scope>
    <source>
        <strain evidence="1 2">DSM 16272</strain>
    </source>
</reference>
<dbReference type="EMBL" id="JAAQWG010000098">
    <property type="protein sequence ID" value="NMY13454.1"/>
    <property type="molecule type" value="Genomic_DNA"/>
</dbReference>
<name>A0A7Y1ACW9_PSEVE</name>
<evidence type="ECO:0000313" key="1">
    <source>
        <dbReference type="EMBL" id="NMY13454.1"/>
    </source>
</evidence>
<comment type="caution">
    <text evidence="1">The sequence shown here is derived from an EMBL/GenBank/DDBJ whole genome shotgun (WGS) entry which is preliminary data.</text>
</comment>
<dbReference type="AlphaFoldDB" id="A0A7Y1ACW9"/>